<keyword evidence="2" id="KW-0964">Secreted</keyword>
<keyword evidence="5" id="KW-0325">Glycoprotein</keyword>
<feature type="chain" id="PRO_5006621850" evidence="6">
    <location>
        <begin position="19"/>
        <end position="264"/>
    </location>
</feature>
<dbReference type="PROSITE" id="PS51110">
    <property type="entry name" value="SAP_A"/>
    <property type="match status" value="1"/>
</dbReference>
<protein>
    <submittedName>
        <fullName evidence="8">Membrane-associated protein, putative</fullName>
    </submittedName>
</protein>
<comment type="subcellular location">
    <subcellularLocation>
        <location evidence="1">Secreted</location>
    </subcellularLocation>
</comment>
<feature type="domain" description="Saposin A-type" evidence="7">
    <location>
        <begin position="114"/>
        <end position="154"/>
    </location>
</feature>
<name>A0A0S4J0J9_BODSA</name>
<reference evidence="9" key="1">
    <citation type="submission" date="2015-09" db="EMBL/GenBank/DDBJ databases">
        <authorList>
            <consortium name="Pathogen Informatics"/>
        </authorList>
    </citation>
    <scope>NUCLEOTIDE SEQUENCE [LARGE SCALE GENOMIC DNA]</scope>
    <source>
        <strain evidence="9">Lake Konstanz</strain>
    </source>
</reference>
<evidence type="ECO:0000256" key="3">
    <source>
        <dbReference type="ARBA" id="ARBA00022729"/>
    </source>
</evidence>
<evidence type="ECO:0000256" key="5">
    <source>
        <dbReference type="ARBA" id="ARBA00023180"/>
    </source>
</evidence>
<keyword evidence="3 6" id="KW-0732">Signal</keyword>
<dbReference type="VEuPathDB" id="TriTrypDB:BSAL_77745"/>
<dbReference type="InterPro" id="IPR003119">
    <property type="entry name" value="SAP_A"/>
</dbReference>
<dbReference type="AlphaFoldDB" id="A0A0S4J0J9"/>
<dbReference type="EMBL" id="CYKH01000751">
    <property type="protein sequence ID" value="CUG32767.1"/>
    <property type="molecule type" value="Genomic_DNA"/>
</dbReference>
<evidence type="ECO:0000256" key="6">
    <source>
        <dbReference type="SAM" id="SignalP"/>
    </source>
</evidence>
<proteinExistence type="predicted"/>
<evidence type="ECO:0000256" key="2">
    <source>
        <dbReference type="ARBA" id="ARBA00022525"/>
    </source>
</evidence>
<feature type="signal peptide" evidence="6">
    <location>
        <begin position="1"/>
        <end position="18"/>
    </location>
</feature>
<evidence type="ECO:0000256" key="1">
    <source>
        <dbReference type="ARBA" id="ARBA00004613"/>
    </source>
</evidence>
<keyword evidence="4" id="KW-1015">Disulfide bond</keyword>
<evidence type="ECO:0000256" key="4">
    <source>
        <dbReference type="ARBA" id="ARBA00023157"/>
    </source>
</evidence>
<dbReference type="GO" id="GO:0005576">
    <property type="term" value="C:extracellular region"/>
    <property type="evidence" value="ECO:0007669"/>
    <property type="project" value="UniProtKB-SubCell"/>
</dbReference>
<evidence type="ECO:0000313" key="9">
    <source>
        <dbReference type="Proteomes" id="UP000051952"/>
    </source>
</evidence>
<evidence type="ECO:0000259" key="7">
    <source>
        <dbReference type="PROSITE" id="PS51110"/>
    </source>
</evidence>
<evidence type="ECO:0000313" key="8">
    <source>
        <dbReference type="EMBL" id="CUG32767.1"/>
    </source>
</evidence>
<accession>A0A0S4J0J9</accession>
<keyword evidence="9" id="KW-1185">Reference proteome</keyword>
<gene>
    <name evidence="8" type="ORF">BSAL_77745</name>
</gene>
<sequence length="264" mass="28407">MQLLLALNAALMFVIVLSGWSMYQEFTVKMRAAENLLAHPEKLAPLAQVVMQDAASAFLFGAVNGSIAQFIGDMVRPEIYASLATSVSTFSNKVMGAFQGGSCNNYVSCPNSPSLPYSLTCSNGKQVWCQYVGQYHNCGGGVSCVEPTIYGAASIANSVSSLIAQLTGPSQSTNNNAAFSTGAFNLEAVVPWVQRQTNVNDWLSAGTRCQSLVQKVNNVDWFGSYVDFDGRQRSFNVSHNVQDVTGYFSAVCDGLVKLSTQEKK</sequence>
<organism evidence="8 9">
    <name type="scientific">Bodo saltans</name>
    <name type="common">Flagellated protozoan</name>
    <dbReference type="NCBI Taxonomy" id="75058"/>
    <lineage>
        <taxon>Eukaryota</taxon>
        <taxon>Discoba</taxon>
        <taxon>Euglenozoa</taxon>
        <taxon>Kinetoplastea</taxon>
        <taxon>Metakinetoplastina</taxon>
        <taxon>Eubodonida</taxon>
        <taxon>Bodonidae</taxon>
        <taxon>Bodo</taxon>
    </lineage>
</organism>
<dbReference type="Proteomes" id="UP000051952">
    <property type="component" value="Unassembled WGS sequence"/>
</dbReference>